<evidence type="ECO:0000259" key="1">
    <source>
        <dbReference type="Pfam" id="PF13456"/>
    </source>
</evidence>
<organism evidence="3 4">
    <name type="scientific">Trifolium medium</name>
    <dbReference type="NCBI Taxonomy" id="97028"/>
    <lineage>
        <taxon>Eukaryota</taxon>
        <taxon>Viridiplantae</taxon>
        <taxon>Streptophyta</taxon>
        <taxon>Embryophyta</taxon>
        <taxon>Tracheophyta</taxon>
        <taxon>Spermatophyta</taxon>
        <taxon>Magnoliopsida</taxon>
        <taxon>eudicotyledons</taxon>
        <taxon>Gunneridae</taxon>
        <taxon>Pentapetalae</taxon>
        <taxon>rosids</taxon>
        <taxon>fabids</taxon>
        <taxon>Fabales</taxon>
        <taxon>Fabaceae</taxon>
        <taxon>Papilionoideae</taxon>
        <taxon>50 kb inversion clade</taxon>
        <taxon>NPAAA clade</taxon>
        <taxon>Hologalegina</taxon>
        <taxon>IRL clade</taxon>
        <taxon>Trifolieae</taxon>
        <taxon>Trifolium</taxon>
    </lineage>
</organism>
<evidence type="ECO:0000259" key="2">
    <source>
        <dbReference type="Pfam" id="PF13966"/>
    </source>
</evidence>
<dbReference type="SUPFAM" id="SSF53098">
    <property type="entry name" value="Ribonuclease H-like"/>
    <property type="match status" value="1"/>
</dbReference>
<dbReference type="Pfam" id="PF13966">
    <property type="entry name" value="zf-RVT"/>
    <property type="match status" value="1"/>
</dbReference>
<dbReference type="InterPro" id="IPR002156">
    <property type="entry name" value="RNaseH_domain"/>
</dbReference>
<dbReference type="InterPro" id="IPR044730">
    <property type="entry name" value="RNase_H-like_dom_plant"/>
</dbReference>
<accession>A0A392M5R1</accession>
<dbReference type="InterPro" id="IPR036397">
    <property type="entry name" value="RNaseH_sf"/>
</dbReference>
<dbReference type="EMBL" id="LXQA010004133">
    <property type="protein sequence ID" value="MCH82747.1"/>
    <property type="molecule type" value="Genomic_DNA"/>
</dbReference>
<dbReference type="PANTHER" id="PTHR33116:SF86">
    <property type="entry name" value="REVERSE TRANSCRIPTASE DOMAIN-CONTAINING PROTEIN"/>
    <property type="match status" value="1"/>
</dbReference>
<keyword evidence="4" id="KW-1185">Reference proteome</keyword>
<dbReference type="GO" id="GO:0004523">
    <property type="term" value="F:RNA-DNA hybrid ribonuclease activity"/>
    <property type="evidence" value="ECO:0007669"/>
    <property type="project" value="InterPro"/>
</dbReference>
<comment type="caution">
    <text evidence="3">The sequence shown here is derived from an EMBL/GenBank/DDBJ whole genome shotgun (WGS) entry which is preliminary data.</text>
</comment>
<dbReference type="Pfam" id="PF13456">
    <property type="entry name" value="RVT_3"/>
    <property type="match status" value="1"/>
</dbReference>
<dbReference type="Proteomes" id="UP000265520">
    <property type="component" value="Unassembled WGS sequence"/>
</dbReference>
<feature type="domain" description="Reverse transcriptase zinc-binding" evidence="2">
    <location>
        <begin position="262"/>
        <end position="328"/>
    </location>
</feature>
<dbReference type="Gene3D" id="3.30.420.10">
    <property type="entry name" value="Ribonuclease H-like superfamily/Ribonuclease H"/>
    <property type="match status" value="1"/>
</dbReference>
<proteinExistence type="predicted"/>
<dbReference type="InterPro" id="IPR026960">
    <property type="entry name" value="RVT-Znf"/>
</dbReference>
<gene>
    <name evidence="3" type="ORF">A2U01_0003558</name>
</gene>
<dbReference type="PANTHER" id="PTHR33116">
    <property type="entry name" value="REVERSE TRANSCRIPTASE ZINC-BINDING DOMAIN-CONTAINING PROTEIN-RELATED-RELATED"/>
    <property type="match status" value="1"/>
</dbReference>
<sequence>MPMVDHFSKYLGQPTYIGRSKTQTFNYIQDRVWKKLKGWKEKHLSFAGRETLIKAVAQAIPTYVMSCFLLPKGLCSQMESMMSRFWWGSNVDQRKIHWVNWKKTCKQKRFGGMGFRDLSAFNEALLAKQGWRFITEPNSLVATVMKAKYFPHRDGSNIDIWEDRWIHPQIGSKTWTPKPDSTNLNKVKDLIDTQNNSWKEQLITQNFFPAEAAQICSLPLISNLEEDIISWQGSKEGHYTVKSGYHVIMEWGSLENNQGQPSHHHMMETNWNKIWKFLNPPKQLNLLWRSLHNAIPVKSNLLAKGIICDTLCPRCNTGPETVDHIFLTWSNDAGMAEAMGLREALSMIATLNLTRIIIELDAAVIVKDATTRIAPRNPWGQLIRACVRDFDFDNNDKQISIHWVSREGNRVAHTLARWAICQPNSFWNTNYPSCILPHIQKDMDNVS</sequence>
<dbReference type="GO" id="GO:0003676">
    <property type="term" value="F:nucleic acid binding"/>
    <property type="evidence" value="ECO:0007669"/>
    <property type="project" value="InterPro"/>
</dbReference>
<reference evidence="3 4" key="1">
    <citation type="journal article" date="2018" name="Front. Plant Sci.">
        <title>Red Clover (Trifolium pratense) and Zigzag Clover (T. medium) - A Picture of Genomic Similarities and Differences.</title>
        <authorList>
            <person name="Dluhosova J."/>
            <person name="Istvanek J."/>
            <person name="Nedelnik J."/>
            <person name="Repkova J."/>
        </authorList>
    </citation>
    <scope>NUCLEOTIDE SEQUENCE [LARGE SCALE GENOMIC DNA]</scope>
    <source>
        <strain evidence="4">cv. 10/8</strain>
        <tissue evidence="3">Leaf</tissue>
    </source>
</reference>
<evidence type="ECO:0000313" key="3">
    <source>
        <dbReference type="EMBL" id="MCH82747.1"/>
    </source>
</evidence>
<name>A0A392M5R1_9FABA</name>
<dbReference type="AlphaFoldDB" id="A0A392M5R1"/>
<evidence type="ECO:0000313" key="4">
    <source>
        <dbReference type="Proteomes" id="UP000265520"/>
    </source>
</evidence>
<protein>
    <submittedName>
        <fullName evidence="3">Retrotransposon protein</fullName>
    </submittedName>
</protein>
<feature type="domain" description="RNase H type-1" evidence="1">
    <location>
        <begin position="330"/>
        <end position="419"/>
    </location>
</feature>
<dbReference type="InterPro" id="IPR012337">
    <property type="entry name" value="RNaseH-like_sf"/>
</dbReference>
<dbReference type="CDD" id="cd06222">
    <property type="entry name" value="RNase_H_like"/>
    <property type="match status" value="1"/>
</dbReference>